<dbReference type="EMBL" id="LIAE01006986">
    <property type="protein sequence ID" value="PAV83173.1"/>
    <property type="molecule type" value="Genomic_DNA"/>
</dbReference>
<dbReference type="PANTHER" id="PTHR46461">
    <property type="entry name" value="KELCH DOMAIN-CONTAINING PROTEIN 3"/>
    <property type="match status" value="1"/>
</dbReference>
<organism evidence="2 3">
    <name type="scientific">Diploscapter pachys</name>
    <dbReference type="NCBI Taxonomy" id="2018661"/>
    <lineage>
        <taxon>Eukaryota</taxon>
        <taxon>Metazoa</taxon>
        <taxon>Ecdysozoa</taxon>
        <taxon>Nematoda</taxon>
        <taxon>Chromadorea</taxon>
        <taxon>Rhabditida</taxon>
        <taxon>Rhabditina</taxon>
        <taxon>Rhabditomorpha</taxon>
        <taxon>Rhabditoidea</taxon>
        <taxon>Rhabditidae</taxon>
        <taxon>Diploscapter</taxon>
    </lineage>
</organism>
<gene>
    <name evidence="2" type="ORF">WR25_09056</name>
</gene>
<dbReference type="InterPro" id="IPR052637">
    <property type="entry name" value="KLHDC3-like"/>
</dbReference>
<proteinExistence type="predicted"/>
<dbReference type="GO" id="GO:0005737">
    <property type="term" value="C:cytoplasm"/>
    <property type="evidence" value="ECO:0007669"/>
    <property type="project" value="TreeGrafter"/>
</dbReference>
<name>A0A2A2LAG0_9BILA</name>
<accession>A0A2A2LAG0</accession>
<dbReference type="InterPro" id="IPR015915">
    <property type="entry name" value="Kelch-typ_b-propeller"/>
</dbReference>
<dbReference type="FunFam" id="2.120.10.80:FF:000134">
    <property type="entry name" value="Kelch domain-containing protein, putative"/>
    <property type="match status" value="1"/>
</dbReference>
<dbReference type="Proteomes" id="UP000218231">
    <property type="component" value="Unassembled WGS sequence"/>
</dbReference>
<dbReference type="AlphaFoldDB" id="A0A2A2LAG0"/>
<dbReference type="Pfam" id="PF24681">
    <property type="entry name" value="Kelch_KLHDC2_KLHL20_DRC7"/>
    <property type="match status" value="1"/>
</dbReference>
<evidence type="ECO:0008006" key="4">
    <source>
        <dbReference type="Google" id="ProtNLM"/>
    </source>
</evidence>
<sequence>MLWSIHLDGGPRRVNHAAVALNGAIYSFGGYCSNEQSDGTEPIDIHMLNTSNYRWKRVYHANVTENENSIDDTVDLDGGDGRNKELNKQLPYMRYGHTVVEYRGKAYLWGGRNDEYGASSQLHEFDPNTRLWRLVPVQNRFPPARDGHSAVVWGHKMYIFGGFEEEAQRFSQETYVYDFPTSRWSLFNTTGPLPLWRDFHTAVQIDGTMYVFGGRSDITGEFHSTRDTYDDRLMALDLKTGLWREVNVGYSKKPNGRRSHSAWVYNNRMYIFGGYQGSINRHYNDIYCFDPATSQWTQICTRGLIPSPRRRQCTVVVGDRLFLFGGTRPSDSPYGLPVVVDRPTVPVRLRAVAANVDADEDDEPQVHLPFAPAPTPQAVPRLNDLADLYVLEFVPTLKNLALYKFINQPNRTCPKLCRQKVPCCIIDEIFAMTTPNKISTNLEPDDRRVAAG</sequence>
<keyword evidence="3" id="KW-1185">Reference proteome</keyword>
<dbReference type="Pfam" id="PF01344">
    <property type="entry name" value="Kelch_1"/>
    <property type="match status" value="1"/>
</dbReference>
<dbReference type="SUPFAM" id="SSF117281">
    <property type="entry name" value="Kelch motif"/>
    <property type="match status" value="2"/>
</dbReference>
<dbReference type="STRING" id="2018661.A0A2A2LAG0"/>
<dbReference type="InterPro" id="IPR006652">
    <property type="entry name" value="Kelch_1"/>
</dbReference>
<dbReference type="GO" id="GO:0003682">
    <property type="term" value="F:chromatin binding"/>
    <property type="evidence" value="ECO:0007669"/>
    <property type="project" value="InterPro"/>
</dbReference>
<protein>
    <recommendedName>
        <fullName evidence="4">Kelch domain-containing protein 3</fullName>
    </recommendedName>
</protein>
<dbReference type="OrthoDB" id="432528at2759"/>
<dbReference type="Gene3D" id="2.120.10.80">
    <property type="entry name" value="Kelch-type beta propeller"/>
    <property type="match status" value="2"/>
</dbReference>
<reference evidence="2 3" key="1">
    <citation type="journal article" date="2017" name="Curr. Biol.">
        <title>Genome architecture and evolution of a unichromosomal asexual nematode.</title>
        <authorList>
            <person name="Fradin H."/>
            <person name="Zegar C."/>
            <person name="Gutwein M."/>
            <person name="Lucas J."/>
            <person name="Kovtun M."/>
            <person name="Corcoran D."/>
            <person name="Baugh L.R."/>
            <person name="Kiontke K."/>
            <person name="Gunsalus K."/>
            <person name="Fitch D.H."/>
            <person name="Piano F."/>
        </authorList>
    </citation>
    <scope>NUCLEOTIDE SEQUENCE [LARGE SCALE GENOMIC DNA]</scope>
    <source>
        <strain evidence="2">PF1309</strain>
    </source>
</reference>
<dbReference type="PANTHER" id="PTHR46461:SF1">
    <property type="entry name" value="KELCH DOMAIN-CONTAINING PROTEIN 3"/>
    <property type="match status" value="1"/>
</dbReference>
<keyword evidence="1" id="KW-0880">Kelch repeat</keyword>
<evidence type="ECO:0000256" key="1">
    <source>
        <dbReference type="ARBA" id="ARBA00022441"/>
    </source>
</evidence>
<evidence type="ECO:0000313" key="3">
    <source>
        <dbReference type="Proteomes" id="UP000218231"/>
    </source>
</evidence>
<evidence type="ECO:0000313" key="2">
    <source>
        <dbReference type="EMBL" id="PAV83173.1"/>
    </source>
</evidence>
<comment type="caution">
    <text evidence="2">The sequence shown here is derived from an EMBL/GenBank/DDBJ whole genome shotgun (WGS) entry which is preliminary data.</text>
</comment>